<feature type="compositionally biased region" description="Acidic residues" evidence="1">
    <location>
        <begin position="110"/>
        <end position="132"/>
    </location>
</feature>
<dbReference type="EMBL" id="ASPP01016874">
    <property type="protein sequence ID" value="ETO17327.1"/>
    <property type="molecule type" value="Genomic_DNA"/>
</dbReference>
<evidence type="ECO:0000256" key="1">
    <source>
        <dbReference type="SAM" id="MobiDB-lite"/>
    </source>
</evidence>
<feature type="compositionally biased region" description="Basic and acidic residues" evidence="1">
    <location>
        <begin position="85"/>
        <end position="109"/>
    </location>
</feature>
<comment type="caution">
    <text evidence="2">The sequence shown here is derived from an EMBL/GenBank/DDBJ whole genome shotgun (WGS) entry which is preliminary data.</text>
</comment>
<accession>X6MV43</accession>
<evidence type="ECO:0000313" key="2">
    <source>
        <dbReference type="EMBL" id="ETO17327.1"/>
    </source>
</evidence>
<name>X6MV43_RETFI</name>
<feature type="non-terminal residue" evidence="2">
    <location>
        <position position="448"/>
    </location>
</feature>
<sequence>RSIFGTVAFTLVEGYIRESLGHKQTKKNEEPIKRVPSYCNSPLSCPSLCLRANDNDNENDNDNKMEAEMEIDIENGSKQRQSRFSLDELRLNSDGEMEAEAKMDGREQEDMAEEEEEEKEEEEEEEDEEEGNDNNNNNNNNDEEEEEESKNSVDALKTKDELLDNIMPFDTDMSLNDNRPGSTRKGENMWLCYERFPLDLMTMIVCFLDPLLKWAIEDNVFLSLFIKDHLPRNHRLDILQSYNTRFFDYRKGLAHVYYYYLSSIKRIERFSVKCIHINNVDYIPPKLFINICKKESHNLKLLVIQSPKIHSQWLSYVFHHYFNADIHKYEETKKKPLLHLEQIFLKDLSKEILENKHNVMYHLLEFVVKNARYANVYLSRKKNMLCDSKSLNKSSRHGRYGKHSLRYLKELVFEECGNHCDVHTMNAFMKGLLFNLAYQPPLLKYIKK</sequence>
<feature type="region of interest" description="Disordered" evidence="1">
    <location>
        <begin position="73"/>
        <end position="153"/>
    </location>
</feature>
<keyword evidence="3" id="KW-1185">Reference proteome</keyword>
<evidence type="ECO:0000313" key="3">
    <source>
        <dbReference type="Proteomes" id="UP000023152"/>
    </source>
</evidence>
<feature type="non-terminal residue" evidence="2">
    <location>
        <position position="1"/>
    </location>
</feature>
<reference evidence="2 3" key="1">
    <citation type="journal article" date="2013" name="Curr. Biol.">
        <title>The Genome of the Foraminiferan Reticulomyxa filosa.</title>
        <authorList>
            <person name="Glockner G."/>
            <person name="Hulsmann N."/>
            <person name="Schleicher M."/>
            <person name="Noegel A.A."/>
            <person name="Eichinger L."/>
            <person name="Gallinger C."/>
            <person name="Pawlowski J."/>
            <person name="Sierra R."/>
            <person name="Euteneuer U."/>
            <person name="Pillet L."/>
            <person name="Moustafa A."/>
            <person name="Platzer M."/>
            <person name="Groth M."/>
            <person name="Szafranski K."/>
            <person name="Schliwa M."/>
        </authorList>
    </citation>
    <scope>NUCLEOTIDE SEQUENCE [LARGE SCALE GENOMIC DNA]</scope>
</reference>
<protein>
    <submittedName>
        <fullName evidence="2">Uncharacterized protein</fullName>
    </submittedName>
</protein>
<gene>
    <name evidence="2" type="ORF">RFI_19998</name>
</gene>
<dbReference type="Proteomes" id="UP000023152">
    <property type="component" value="Unassembled WGS sequence"/>
</dbReference>
<dbReference type="AlphaFoldDB" id="X6MV43"/>
<organism evidence="2 3">
    <name type="scientific">Reticulomyxa filosa</name>
    <dbReference type="NCBI Taxonomy" id="46433"/>
    <lineage>
        <taxon>Eukaryota</taxon>
        <taxon>Sar</taxon>
        <taxon>Rhizaria</taxon>
        <taxon>Retaria</taxon>
        <taxon>Foraminifera</taxon>
        <taxon>Monothalamids</taxon>
        <taxon>Reticulomyxidae</taxon>
        <taxon>Reticulomyxa</taxon>
    </lineage>
</organism>
<proteinExistence type="predicted"/>